<evidence type="ECO:0000313" key="3">
    <source>
        <dbReference type="EMBL" id="GLS66777.1"/>
    </source>
</evidence>
<keyword evidence="5" id="KW-1185">Reference proteome</keyword>
<dbReference type="Gene3D" id="3.40.630.30">
    <property type="match status" value="1"/>
</dbReference>
<dbReference type="Proteomes" id="UP000321960">
    <property type="component" value="Unassembled WGS sequence"/>
</dbReference>
<dbReference type="AlphaFoldDB" id="A0A512IYU3"/>
<sequence>MTAGSPTPGIAYGVEPALSAAEFRRVLAASGLDARRPGDAARLARMLRGANLIVTARALVPERTLVGVARVLTDFAWCAYVSDLAVDRNFQGRGVGRRLLEVVRETAGPEVAVMLTAAPGADAFYERIGMPRLTNAFRFDRES</sequence>
<reference evidence="3" key="1">
    <citation type="journal article" date="2014" name="Int. J. Syst. Evol. Microbiol.">
        <title>Complete genome of a new Firmicutes species belonging to the dominant human colonic microbiota ('Ruminococcus bicirculans') reveals two chromosomes and a selective capacity to utilize plant glucans.</title>
        <authorList>
            <consortium name="NISC Comparative Sequencing Program"/>
            <person name="Wegmann U."/>
            <person name="Louis P."/>
            <person name="Goesmann A."/>
            <person name="Henrissat B."/>
            <person name="Duncan S.H."/>
            <person name="Flint H.J."/>
        </authorList>
    </citation>
    <scope>NUCLEOTIDE SEQUENCE</scope>
    <source>
        <strain evidence="3">NBRC 107715</strain>
    </source>
</reference>
<dbReference type="PANTHER" id="PTHR43233">
    <property type="entry name" value="FAMILY N-ACETYLTRANSFERASE, PUTATIVE (AFU_ORTHOLOGUE AFUA_6G03350)-RELATED"/>
    <property type="match status" value="1"/>
</dbReference>
<dbReference type="EMBL" id="BJZU01000011">
    <property type="protein sequence ID" value="GEP02823.1"/>
    <property type="molecule type" value="Genomic_DNA"/>
</dbReference>
<evidence type="ECO:0000313" key="2">
    <source>
        <dbReference type="EMBL" id="GEP02823.1"/>
    </source>
</evidence>
<dbReference type="PROSITE" id="PS51186">
    <property type="entry name" value="GNAT"/>
    <property type="match status" value="1"/>
</dbReference>
<gene>
    <name evidence="3" type="ORF">GCM10007888_51600</name>
    <name evidence="2" type="ORF">MOX02_08610</name>
</gene>
<dbReference type="PANTHER" id="PTHR43233:SF1">
    <property type="entry name" value="FAMILY N-ACETYLTRANSFERASE, PUTATIVE (AFU_ORTHOLOGUE AFUA_6G03350)-RELATED"/>
    <property type="match status" value="1"/>
</dbReference>
<dbReference type="GO" id="GO:0016747">
    <property type="term" value="F:acyltransferase activity, transferring groups other than amino-acyl groups"/>
    <property type="evidence" value="ECO:0007669"/>
    <property type="project" value="InterPro"/>
</dbReference>
<dbReference type="CDD" id="cd04301">
    <property type="entry name" value="NAT_SF"/>
    <property type="match status" value="1"/>
</dbReference>
<dbReference type="InterPro" id="IPR000182">
    <property type="entry name" value="GNAT_dom"/>
</dbReference>
<dbReference type="EMBL" id="BSPK01000107">
    <property type="protein sequence ID" value="GLS66777.1"/>
    <property type="molecule type" value="Genomic_DNA"/>
</dbReference>
<evidence type="ECO:0000313" key="5">
    <source>
        <dbReference type="Proteomes" id="UP001156856"/>
    </source>
</evidence>
<dbReference type="InterPro" id="IPR016181">
    <property type="entry name" value="Acyl_CoA_acyltransferase"/>
</dbReference>
<evidence type="ECO:0000313" key="4">
    <source>
        <dbReference type="Proteomes" id="UP000321960"/>
    </source>
</evidence>
<dbReference type="SUPFAM" id="SSF55729">
    <property type="entry name" value="Acyl-CoA N-acyltransferases (Nat)"/>
    <property type="match status" value="1"/>
</dbReference>
<dbReference type="InterPro" id="IPR053144">
    <property type="entry name" value="Acetyltransferase_Butenolide"/>
</dbReference>
<reference evidence="5" key="2">
    <citation type="journal article" date="2019" name="Int. J. Syst. Evol. Microbiol.">
        <title>The Global Catalogue of Microorganisms (GCM) 10K type strain sequencing project: providing services to taxonomists for standard genome sequencing and annotation.</title>
        <authorList>
            <consortium name="The Broad Institute Genomics Platform"/>
            <consortium name="The Broad Institute Genome Sequencing Center for Infectious Disease"/>
            <person name="Wu L."/>
            <person name="Ma J."/>
        </authorList>
    </citation>
    <scope>NUCLEOTIDE SEQUENCE [LARGE SCALE GENOMIC DNA]</scope>
    <source>
        <strain evidence="5">NBRC 107715</strain>
    </source>
</reference>
<dbReference type="Pfam" id="PF13673">
    <property type="entry name" value="Acetyltransf_10"/>
    <property type="match status" value="1"/>
</dbReference>
<protein>
    <submittedName>
        <fullName evidence="2">N-acetyltransferase GCN5</fullName>
    </submittedName>
</protein>
<evidence type="ECO:0000259" key="1">
    <source>
        <dbReference type="PROSITE" id="PS51186"/>
    </source>
</evidence>
<accession>A0A512IYU3</accession>
<dbReference type="RefSeq" id="WP_238179581.1">
    <property type="nucleotide sequence ID" value="NZ_BJZU01000011.1"/>
</dbReference>
<organism evidence="2 4">
    <name type="scientific">Methylobacterium oxalidis</name>
    <dbReference type="NCBI Taxonomy" id="944322"/>
    <lineage>
        <taxon>Bacteria</taxon>
        <taxon>Pseudomonadati</taxon>
        <taxon>Pseudomonadota</taxon>
        <taxon>Alphaproteobacteria</taxon>
        <taxon>Hyphomicrobiales</taxon>
        <taxon>Methylobacteriaceae</taxon>
        <taxon>Methylobacterium</taxon>
    </lineage>
</organism>
<reference evidence="2 4" key="3">
    <citation type="submission" date="2019-07" db="EMBL/GenBank/DDBJ databases">
        <title>Whole genome shotgun sequence of Methylobacterium oxalidis NBRC 107715.</title>
        <authorList>
            <person name="Hosoyama A."/>
            <person name="Uohara A."/>
            <person name="Ohji S."/>
            <person name="Ichikawa N."/>
        </authorList>
    </citation>
    <scope>NUCLEOTIDE SEQUENCE [LARGE SCALE GENOMIC DNA]</scope>
    <source>
        <strain evidence="2 4">NBRC 107715</strain>
    </source>
</reference>
<feature type="domain" description="N-acetyltransferase" evidence="1">
    <location>
        <begin position="13"/>
        <end position="143"/>
    </location>
</feature>
<keyword evidence="2" id="KW-0808">Transferase</keyword>
<reference evidence="3" key="4">
    <citation type="submission" date="2023-01" db="EMBL/GenBank/DDBJ databases">
        <title>Draft genome sequence of Methylobacterium oxalidis strain NBRC 107715.</title>
        <authorList>
            <person name="Sun Q."/>
            <person name="Mori K."/>
        </authorList>
    </citation>
    <scope>NUCLEOTIDE SEQUENCE</scope>
    <source>
        <strain evidence="3">NBRC 107715</strain>
    </source>
</reference>
<name>A0A512IYU3_9HYPH</name>
<comment type="caution">
    <text evidence="2">The sequence shown here is derived from an EMBL/GenBank/DDBJ whole genome shotgun (WGS) entry which is preliminary data.</text>
</comment>
<proteinExistence type="predicted"/>
<dbReference type="Proteomes" id="UP001156856">
    <property type="component" value="Unassembled WGS sequence"/>
</dbReference>